<reference evidence="2 3" key="1">
    <citation type="submission" date="2016-09" db="EMBL/GenBank/DDBJ databases">
        <title>Streptomyces fradiae DSM40063, a candidate organism with high potential of specific P450 cytochromes.</title>
        <authorList>
            <person name="Grumaz C."/>
            <person name="Vainshtein Y."/>
            <person name="Kirstahler P."/>
            <person name="Sohn K."/>
        </authorList>
    </citation>
    <scope>NUCLEOTIDE SEQUENCE [LARGE SCALE GENOMIC DNA]</scope>
    <source>
        <strain evidence="2 3">DSM 40063</strain>
    </source>
</reference>
<dbReference type="GeneID" id="91402029"/>
<comment type="caution">
    <text evidence="2">The sequence shown here is derived from an EMBL/GenBank/DDBJ whole genome shotgun (WGS) entry which is preliminary data.</text>
</comment>
<dbReference type="AlphaFoldDB" id="A0A1Y2NU81"/>
<feature type="compositionally biased region" description="Polar residues" evidence="1">
    <location>
        <begin position="39"/>
        <end position="48"/>
    </location>
</feature>
<organism evidence="2 3">
    <name type="scientific">Streptomyces fradiae ATCC 10745 = DSM 40063</name>
    <dbReference type="NCBI Taxonomy" id="1319510"/>
    <lineage>
        <taxon>Bacteria</taxon>
        <taxon>Bacillati</taxon>
        <taxon>Actinomycetota</taxon>
        <taxon>Actinomycetes</taxon>
        <taxon>Kitasatosporales</taxon>
        <taxon>Streptomycetaceae</taxon>
        <taxon>Streptomyces</taxon>
    </lineage>
</organism>
<sequence>MTSRATGLSDPVFVGLPGPDPVPAPGCDVCAALHKQWKQASDPTSPARNPSHAVDLAIEMRRHPHPRAGAR</sequence>
<accession>A0A1Y2NU81</accession>
<proteinExistence type="predicted"/>
<dbReference type="EMBL" id="MIFZ01000264">
    <property type="protein sequence ID" value="OSY50781.1"/>
    <property type="molecule type" value="Genomic_DNA"/>
</dbReference>
<feature type="compositionally biased region" description="Basic residues" evidence="1">
    <location>
        <begin position="62"/>
        <end position="71"/>
    </location>
</feature>
<gene>
    <name evidence="2" type="ORF">BG846_03579</name>
</gene>
<dbReference type="Proteomes" id="UP000194318">
    <property type="component" value="Unassembled WGS sequence"/>
</dbReference>
<protein>
    <submittedName>
        <fullName evidence="2">Uncharacterized protein</fullName>
    </submittedName>
</protein>
<evidence type="ECO:0000313" key="3">
    <source>
        <dbReference type="Proteomes" id="UP000194318"/>
    </source>
</evidence>
<evidence type="ECO:0000256" key="1">
    <source>
        <dbReference type="SAM" id="MobiDB-lite"/>
    </source>
</evidence>
<dbReference type="RefSeq" id="WP_223844342.1">
    <property type="nucleotide sequence ID" value="NZ_ASYR01000002.1"/>
</dbReference>
<name>A0A1Y2NU81_STRFR</name>
<feature type="region of interest" description="Disordered" evidence="1">
    <location>
        <begin position="39"/>
        <end position="71"/>
    </location>
</feature>
<evidence type="ECO:0000313" key="2">
    <source>
        <dbReference type="EMBL" id="OSY50781.1"/>
    </source>
</evidence>